<keyword evidence="2" id="KW-1185">Reference proteome</keyword>
<comment type="caution">
    <text evidence="1">The sequence shown here is derived from an EMBL/GenBank/DDBJ whole genome shotgun (WGS) entry which is preliminary data.</text>
</comment>
<reference evidence="1 2" key="1">
    <citation type="submission" date="2021-01" db="EMBL/GenBank/DDBJ databases">
        <title>Whole genome shotgun sequence of Actinoplanes palleronii NBRC 14916.</title>
        <authorList>
            <person name="Komaki H."/>
            <person name="Tamura T."/>
        </authorList>
    </citation>
    <scope>NUCLEOTIDE SEQUENCE [LARGE SCALE GENOMIC DNA]</scope>
    <source>
        <strain evidence="1 2">NBRC 14916</strain>
    </source>
</reference>
<sequence>MTVHDLAAALPGIPLLRDRCRALAMVEEILNPDRETRYYAFDAHWAPDQELASMRNGAGDAWSIVFTPAGAFLRGFDHESPMNTTGDSFDPWPGLLTGLPEVFAAQVTEPAFLIDGTLAATLCLWRRHDDDRWRAGQIDFPDGDDPDGAGWLFHVLLQGTPAAYQDFAEAYYETTVHLDAVTSVFAHHPLSDDLIHRLNPDLTLRNLAADAAEIGYPVPA</sequence>
<evidence type="ECO:0000313" key="2">
    <source>
        <dbReference type="Proteomes" id="UP000624709"/>
    </source>
</evidence>
<accession>A0ABQ4BL35</accession>
<dbReference type="EMBL" id="BOMS01000124">
    <property type="protein sequence ID" value="GIE71368.1"/>
    <property type="molecule type" value="Genomic_DNA"/>
</dbReference>
<dbReference type="Proteomes" id="UP000624709">
    <property type="component" value="Unassembled WGS sequence"/>
</dbReference>
<name>A0ABQ4BL35_9ACTN</name>
<protein>
    <submittedName>
        <fullName evidence="1">Uncharacterized protein</fullName>
    </submittedName>
</protein>
<proteinExistence type="predicted"/>
<gene>
    <name evidence="1" type="ORF">Apa02nite_074760</name>
</gene>
<organism evidence="1 2">
    <name type="scientific">Actinoplanes palleronii</name>
    <dbReference type="NCBI Taxonomy" id="113570"/>
    <lineage>
        <taxon>Bacteria</taxon>
        <taxon>Bacillati</taxon>
        <taxon>Actinomycetota</taxon>
        <taxon>Actinomycetes</taxon>
        <taxon>Micromonosporales</taxon>
        <taxon>Micromonosporaceae</taxon>
        <taxon>Actinoplanes</taxon>
    </lineage>
</organism>
<evidence type="ECO:0000313" key="1">
    <source>
        <dbReference type="EMBL" id="GIE71368.1"/>
    </source>
</evidence>
<dbReference type="RefSeq" id="WP_203829230.1">
    <property type="nucleotide sequence ID" value="NZ_BAAATY010000015.1"/>
</dbReference>